<keyword evidence="1" id="KW-0808">Transferase</keyword>
<name>A0A7S8IGP3_9CHLR</name>
<accession>A0A7S8IGP3</accession>
<dbReference type="InterPro" id="IPR039498">
    <property type="entry name" value="NTP_transf_5"/>
</dbReference>
<gene>
    <name evidence="1" type="ORF">G4Y79_11745</name>
</gene>
<proteinExistence type="predicted"/>
<dbReference type="GO" id="GO:0016740">
    <property type="term" value="F:transferase activity"/>
    <property type="evidence" value="ECO:0007669"/>
    <property type="project" value="UniProtKB-KW"/>
</dbReference>
<protein>
    <submittedName>
        <fullName evidence="1">Nucleotidyltransferase family protein</fullName>
    </submittedName>
</protein>
<dbReference type="Pfam" id="PF14907">
    <property type="entry name" value="NTP_transf_5"/>
    <property type="match status" value="1"/>
</dbReference>
<dbReference type="RefSeq" id="WP_195173069.1">
    <property type="nucleotide sequence ID" value="NZ_CP062983.1"/>
</dbReference>
<keyword evidence="2" id="KW-1185">Reference proteome</keyword>
<reference evidence="1 2" key="1">
    <citation type="submission" date="2020-02" db="EMBL/GenBank/DDBJ databases">
        <authorList>
            <person name="Zheng R.K."/>
            <person name="Sun C.M."/>
        </authorList>
    </citation>
    <scope>NUCLEOTIDE SEQUENCE [LARGE SCALE GENOMIC DNA]</scope>
    <source>
        <strain evidence="2">rifampicinis</strain>
    </source>
</reference>
<dbReference type="EMBL" id="CP062983">
    <property type="protein sequence ID" value="QPC85006.1"/>
    <property type="molecule type" value="Genomic_DNA"/>
</dbReference>
<dbReference type="Proteomes" id="UP000594468">
    <property type="component" value="Chromosome"/>
</dbReference>
<dbReference type="AlphaFoldDB" id="A0A7S8IGP3"/>
<organism evidence="1 2">
    <name type="scientific">Phototrophicus methaneseepsis</name>
    <dbReference type="NCBI Taxonomy" id="2710758"/>
    <lineage>
        <taxon>Bacteria</taxon>
        <taxon>Bacillati</taxon>
        <taxon>Chloroflexota</taxon>
        <taxon>Candidatus Thermofontia</taxon>
        <taxon>Phototrophicales</taxon>
        <taxon>Phototrophicaceae</taxon>
        <taxon>Phototrophicus</taxon>
    </lineage>
</organism>
<dbReference type="KEGG" id="pmet:G4Y79_11745"/>
<evidence type="ECO:0000313" key="1">
    <source>
        <dbReference type="EMBL" id="QPC85006.1"/>
    </source>
</evidence>
<evidence type="ECO:0000313" key="2">
    <source>
        <dbReference type="Proteomes" id="UP000594468"/>
    </source>
</evidence>
<sequence>MQTHYKTQDLPIPLEARFLIDCLKVSLQQADQDVLETYADAAIDWDYVLELTNDHLVYPLVYEALKDTFADVMPEEIRSQYQAIYMQNKLQSIVIMQELKRIVTLLADEGIMAVPVKGPLLSQVYPEPSLRSVGDLDISIARNQIERAVDILMANGYVKAVDMSAGQERLWIETRQGYELDHPDLNVSLDIHSDITSGRSPIMLPRKQMLKYLQEVQIDDVTMHVPTLEYLFFFLCIHGTKHLWMQFKSLCDLSQFLFHYENRLDWRWIRKMARRRSGEKMIYLSLYMCERIFNAPVPAEVRADYPDEIIAIGDRLIESWLFVPGCTRFEITKIKLTLLGNVMNQLDYFLRLVWIPQKHNMPNLPEQAAYYPVYYVIRPFQLAWNMLFKEENKMFSTWTE</sequence>